<sequence length="138" mass="15270">MNTSALTAILLISVFGASAVILFFYVWCCCCSKYNNTKPRPQDDDPLNMRDTEGRVLYVQEGAEQPQHHTAVVVQADYPEALPCHEPVVGAANGGYYDMEGHRYNNSRRAVLGGQVMERQSSSSEPYGAATYVPRYDA</sequence>
<evidence type="ECO:0000256" key="1">
    <source>
        <dbReference type="SAM" id="MobiDB-lite"/>
    </source>
</evidence>
<evidence type="ECO:0000313" key="2">
    <source>
        <dbReference type="EMBL" id="CAD2213703.1"/>
    </source>
</evidence>
<dbReference type="VEuPathDB" id="TriTrypDB:ADEAN_000114600"/>
<reference evidence="2 3" key="1">
    <citation type="submission" date="2020-08" db="EMBL/GenBank/DDBJ databases">
        <authorList>
            <person name="Newling K."/>
            <person name="Davey J."/>
            <person name="Forrester S."/>
        </authorList>
    </citation>
    <scope>NUCLEOTIDE SEQUENCE [LARGE SCALE GENOMIC DNA]</scope>
    <source>
        <strain evidence="3">Crithidia deanei Carvalho (ATCC PRA-265)</strain>
    </source>
</reference>
<dbReference type="AlphaFoldDB" id="A0A7G2C4P7"/>
<keyword evidence="3" id="KW-1185">Reference proteome</keyword>
<evidence type="ECO:0000313" key="3">
    <source>
        <dbReference type="Proteomes" id="UP000515908"/>
    </source>
</evidence>
<accession>A0A7G2C4P7</accession>
<protein>
    <submittedName>
        <fullName evidence="2">Uncharacterized protein</fullName>
    </submittedName>
</protein>
<proteinExistence type="predicted"/>
<feature type="region of interest" description="Disordered" evidence="1">
    <location>
        <begin position="117"/>
        <end position="138"/>
    </location>
</feature>
<organism evidence="2 3">
    <name type="scientific">Angomonas deanei</name>
    <dbReference type="NCBI Taxonomy" id="59799"/>
    <lineage>
        <taxon>Eukaryota</taxon>
        <taxon>Discoba</taxon>
        <taxon>Euglenozoa</taxon>
        <taxon>Kinetoplastea</taxon>
        <taxon>Metakinetoplastina</taxon>
        <taxon>Trypanosomatida</taxon>
        <taxon>Trypanosomatidae</taxon>
        <taxon>Strigomonadinae</taxon>
        <taxon>Angomonas</taxon>
    </lineage>
</organism>
<dbReference type="Proteomes" id="UP000515908">
    <property type="component" value="Chromosome 02"/>
</dbReference>
<dbReference type="EMBL" id="LR877146">
    <property type="protein sequence ID" value="CAD2213703.1"/>
    <property type="molecule type" value="Genomic_DNA"/>
</dbReference>
<gene>
    <name evidence="2" type="ORF">ADEAN_000114600</name>
</gene>
<name>A0A7G2C4P7_9TRYP</name>